<keyword evidence="8" id="KW-1185">Reference proteome</keyword>
<evidence type="ECO:0000256" key="3">
    <source>
        <dbReference type="ARBA" id="ARBA00022942"/>
    </source>
</evidence>
<evidence type="ECO:0008006" key="9">
    <source>
        <dbReference type="Google" id="ProtNLM"/>
    </source>
</evidence>
<dbReference type="Pfam" id="PF00400">
    <property type="entry name" value="WD40"/>
    <property type="match status" value="3"/>
</dbReference>
<dbReference type="Gene3D" id="2.130.10.10">
    <property type="entry name" value="YVTN repeat-like/Quinoprotein amine dehydrogenase"/>
    <property type="match status" value="2"/>
</dbReference>
<keyword evidence="2" id="KW-0677">Repeat</keyword>
<gene>
    <name evidence="7" type="ORF">ONZ51_g2455</name>
</gene>
<dbReference type="InterPro" id="IPR036322">
    <property type="entry name" value="WD40_repeat_dom_sf"/>
</dbReference>
<evidence type="ECO:0000256" key="2">
    <source>
        <dbReference type="ARBA" id="ARBA00022737"/>
    </source>
</evidence>
<dbReference type="InterPro" id="IPR019775">
    <property type="entry name" value="WD40_repeat_CS"/>
</dbReference>
<evidence type="ECO:0000313" key="7">
    <source>
        <dbReference type="EMBL" id="KAJ8490196.1"/>
    </source>
</evidence>
<dbReference type="AlphaFoldDB" id="A0AAD7U1Y0"/>
<organism evidence="7 8">
    <name type="scientific">Trametes cubensis</name>
    <dbReference type="NCBI Taxonomy" id="1111947"/>
    <lineage>
        <taxon>Eukaryota</taxon>
        <taxon>Fungi</taxon>
        <taxon>Dikarya</taxon>
        <taxon>Basidiomycota</taxon>
        <taxon>Agaricomycotina</taxon>
        <taxon>Agaricomycetes</taxon>
        <taxon>Polyporales</taxon>
        <taxon>Polyporaceae</taxon>
        <taxon>Trametes</taxon>
    </lineage>
</organism>
<dbReference type="PROSITE" id="PS00678">
    <property type="entry name" value="WD_REPEATS_1"/>
    <property type="match status" value="1"/>
</dbReference>
<accession>A0AAD7U1Y0</accession>
<dbReference type="InterPro" id="IPR015943">
    <property type="entry name" value="WD40/YVTN_repeat-like_dom_sf"/>
</dbReference>
<dbReference type="SUPFAM" id="SSF50978">
    <property type="entry name" value="WD40 repeat-like"/>
    <property type="match status" value="1"/>
</dbReference>
<dbReference type="SMART" id="SM00320">
    <property type="entry name" value="WD40"/>
    <property type="match status" value="4"/>
</dbReference>
<evidence type="ECO:0000256" key="1">
    <source>
        <dbReference type="ARBA" id="ARBA00022574"/>
    </source>
</evidence>
<dbReference type="GO" id="GO:0000502">
    <property type="term" value="C:proteasome complex"/>
    <property type="evidence" value="ECO:0007669"/>
    <property type="project" value="UniProtKB-KW"/>
</dbReference>
<keyword evidence="3" id="KW-0647">Proteasome</keyword>
<comment type="similarity">
    <text evidence="4">Belongs to the WD repeat PAAF1/RPN14 family.</text>
</comment>
<evidence type="ECO:0000256" key="5">
    <source>
        <dbReference type="PROSITE-ProRule" id="PRU00221"/>
    </source>
</evidence>
<feature type="repeat" description="WD" evidence="5">
    <location>
        <begin position="203"/>
        <end position="244"/>
    </location>
</feature>
<keyword evidence="1 5" id="KW-0853">WD repeat</keyword>
<dbReference type="InterPro" id="IPR051179">
    <property type="entry name" value="WD_repeat_multifunction"/>
</dbReference>
<reference evidence="7" key="1">
    <citation type="submission" date="2022-11" db="EMBL/GenBank/DDBJ databases">
        <title>Genome Sequence of Cubamyces cubensis.</title>
        <authorList>
            <person name="Buettner E."/>
        </authorList>
    </citation>
    <scope>NUCLEOTIDE SEQUENCE</scope>
    <source>
        <strain evidence="7">MPL-01</strain>
    </source>
</reference>
<dbReference type="PROSITE" id="PS50294">
    <property type="entry name" value="WD_REPEATS_REGION"/>
    <property type="match status" value="1"/>
</dbReference>
<feature type="region of interest" description="Disordered" evidence="6">
    <location>
        <begin position="266"/>
        <end position="287"/>
    </location>
</feature>
<evidence type="ECO:0000256" key="6">
    <source>
        <dbReference type="SAM" id="MobiDB-lite"/>
    </source>
</evidence>
<dbReference type="PANTHER" id="PTHR19857:SF19">
    <property type="entry name" value="26S PROTEASOME REGULATORY SUBUNIT RPN14"/>
    <property type="match status" value="1"/>
</dbReference>
<evidence type="ECO:0000313" key="8">
    <source>
        <dbReference type="Proteomes" id="UP001215151"/>
    </source>
</evidence>
<dbReference type="PANTHER" id="PTHR19857">
    <property type="entry name" value="MITOCHONDRIAL DIVISION PROTEIN 1-RELATED"/>
    <property type="match status" value="1"/>
</dbReference>
<dbReference type="EMBL" id="JAPEVG010000038">
    <property type="protein sequence ID" value="KAJ8490196.1"/>
    <property type="molecule type" value="Genomic_DNA"/>
</dbReference>
<name>A0AAD7U1Y0_9APHY</name>
<dbReference type="PROSITE" id="PS50082">
    <property type="entry name" value="WD_REPEATS_2"/>
    <property type="match status" value="1"/>
</dbReference>
<dbReference type="Proteomes" id="UP001215151">
    <property type="component" value="Unassembled WGS sequence"/>
</dbReference>
<sequence>MDAQATVLPICTVQHDFQTVVKDVLDGLAPEDTFWISCYKQGQPSVHGKATATLDERDRNLVLYEGRDGVQFRSHGQDRYSVGCPALSLDETCIATPVASYQISVDLRKQSQITAFDVAPDGSQFATGYHDGSVYIRPTSGPSAAPPSATSKAHVSTVTSLRFFPSSRVLLTAGADFSLSILSADPPESSSYTTTKVNPARTLRGHTRAVTSTAIIARGRNVLSGSKDGTIRLWDMPSGSQIRTLAAGTNHFVPVIALSAGERWDTYGSGPEAESQSTSPESLDPREVDTADKVVFCALQDGSFESFDLRTKRATFRSPTGPPGARSALQAIAYSPERHALATGSASGLTSIYDVRSLGQGPTSTFRRNEAPIEDITFVDLSAARFGLPPPESSSSQGTSSEFGLAIATEDGLPYIAELHSSGPRVHAELVGTDCDAVRFVKTAGHDVWSTADDGLVRRYKSR</sequence>
<proteinExistence type="inferred from homology"/>
<evidence type="ECO:0000256" key="4">
    <source>
        <dbReference type="ARBA" id="ARBA00038321"/>
    </source>
</evidence>
<dbReference type="InterPro" id="IPR001680">
    <property type="entry name" value="WD40_rpt"/>
</dbReference>
<protein>
    <recommendedName>
        <fullName evidence="9">WD40 repeat-like protein</fullName>
    </recommendedName>
</protein>
<comment type="caution">
    <text evidence="7">The sequence shown here is derived from an EMBL/GenBank/DDBJ whole genome shotgun (WGS) entry which is preliminary data.</text>
</comment>